<dbReference type="VEuPathDB" id="VectorBase:BGLB037056"/>
<dbReference type="InterPro" id="IPR050598">
    <property type="entry name" value="AminoAcid_Transporter"/>
</dbReference>
<comment type="subcellular location">
    <subcellularLocation>
        <location evidence="1">Membrane</location>
        <topology evidence="1">Multi-pass membrane protein</topology>
    </subcellularLocation>
</comment>
<evidence type="ECO:0000256" key="2">
    <source>
        <dbReference type="ARBA" id="ARBA00022692"/>
    </source>
</evidence>
<dbReference type="OrthoDB" id="6100975at2759"/>
<evidence type="ECO:0000256" key="4">
    <source>
        <dbReference type="ARBA" id="ARBA00023136"/>
    </source>
</evidence>
<reference evidence="6" key="1">
    <citation type="submission" date="2020-05" db="UniProtKB">
        <authorList>
            <consortium name="EnsemblMetazoa"/>
        </authorList>
    </citation>
    <scope>IDENTIFICATION</scope>
    <source>
        <strain evidence="6">BB02</strain>
    </source>
</reference>
<protein>
    <recommendedName>
        <fullName evidence="8">Amino acid permease/ SLC12A domain-containing protein</fullName>
    </recommendedName>
</protein>
<gene>
    <name evidence="6" type="primary">106061836</name>
</gene>
<dbReference type="InterPro" id="IPR002293">
    <property type="entry name" value="AA/rel_permease1"/>
</dbReference>
<name>A0A2C9M0D0_BIOGL</name>
<organism evidence="6 7">
    <name type="scientific">Biomphalaria glabrata</name>
    <name type="common">Bloodfluke planorb</name>
    <name type="synonym">Freshwater snail</name>
    <dbReference type="NCBI Taxonomy" id="6526"/>
    <lineage>
        <taxon>Eukaryota</taxon>
        <taxon>Metazoa</taxon>
        <taxon>Spiralia</taxon>
        <taxon>Lophotrochozoa</taxon>
        <taxon>Mollusca</taxon>
        <taxon>Gastropoda</taxon>
        <taxon>Heterobranchia</taxon>
        <taxon>Euthyneura</taxon>
        <taxon>Panpulmonata</taxon>
        <taxon>Hygrophila</taxon>
        <taxon>Lymnaeoidea</taxon>
        <taxon>Planorbidae</taxon>
        <taxon>Biomphalaria</taxon>
    </lineage>
</organism>
<dbReference type="AlphaFoldDB" id="A0A2C9M0D0"/>
<feature type="transmembrane region" description="Helical" evidence="5">
    <location>
        <begin position="78"/>
        <end position="96"/>
    </location>
</feature>
<dbReference type="GO" id="GO:0016020">
    <property type="term" value="C:membrane"/>
    <property type="evidence" value="ECO:0007669"/>
    <property type="project" value="UniProtKB-SubCell"/>
</dbReference>
<feature type="transmembrane region" description="Helical" evidence="5">
    <location>
        <begin position="12"/>
        <end position="34"/>
    </location>
</feature>
<dbReference type="Gene3D" id="1.20.1740.10">
    <property type="entry name" value="Amino acid/polyamine transporter I"/>
    <property type="match status" value="1"/>
</dbReference>
<dbReference type="Proteomes" id="UP000076420">
    <property type="component" value="Unassembled WGS sequence"/>
</dbReference>
<dbReference type="VEuPathDB" id="VectorBase:BGLAX_040961"/>
<evidence type="ECO:0000256" key="3">
    <source>
        <dbReference type="ARBA" id="ARBA00022989"/>
    </source>
</evidence>
<feature type="transmembrane region" description="Helical" evidence="5">
    <location>
        <begin position="116"/>
        <end position="141"/>
    </location>
</feature>
<dbReference type="EnsemblMetazoa" id="BGLB037056-RB">
    <property type="protein sequence ID" value="BGLB037056-PB"/>
    <property type="gene ID" value="BGLB037056"/>
</dbReference>
<keyword evidence="2 5" id="KW-0812">Transmembrane</keyword>
<dbReference type="GO" id="GO:0015179">
    <property type="term" value="F:L-amino acid transmembrane transporter activity"/>
    <property type="evidence" value="ECO:0007669"/>
    <property type="project" value="TreeGrafter"/>
</dbReference>
<evidence type="ECO:0000313" key="6">
    <source>
        <dbReference type="EnsemblMetazoa" id="BGLB037056-PB"/>
    </source>
</evidence>
<evidence type="ECO:0000256" key="1">
    <source>
        <dbReference type="ARBA" id="ARBA00004141"/>
    </source>
</evidence>
<proteinExistence type="predicted"/>
<feature type="transmembrane region" description="Helical" evidence="5">
    <location>
        <begin position="162"/>
        <end position="186"/>
    </location>
</feature>
<dbReference type="PANTHER" id="PTHR11785">
    <property type="entry name" value="AMINO ACID TRANSPORTER"/>
    <property type="match status" value="1"/>
</dbReference>
<feature type="transmembrane region" description="Helical" evidence="5">
    <location>
        <begin position="257"/>
        <end position="280"/>
    </location>
</feature>
<accession>A0A2C9M0D0</accession>
<sequence>MYSSRLAARLTLVTTAGKISALIAICIGGVVSIIRGVESELGSGFSGTRSDPSSMALAFYSALWAYSGANVPRSILTGFLFTLAIYVMTNVSYLAVMTRSELLQSHAVAALFADKVLQNISILIPVAVMISTFGSTNTIVLSTSRVTFTAARDGNLPDFLSYIQISQLTPFGAMTLTVSLSLLYMIPADLSQFISLAGFLDAFFEACTFVALIRFRLQTMKDAHRPVKIPLLIPILMSLVNIYLFVAPIIFKPRLEYIYVAASVFTGAVLLYIPFVRFGLKVPFYDKIVTCLQLICEICPPAKAGE</sequence>
<evidence type="ECO:0008006" key="8">
    <source>
        <dbReference type="Google" id="ProtNLM"/>
    </source>
</evidence>
<feature type="transmembrane region" description="Helical" evidence="5">
    <location>
        <begin position="229"/>
        <end position="251"/>
    </location>
</feature>
<keyword evidence="4 5" id="KW-0472">Membrane</keyword>
<dbReference type="Pfam" id="PF13520">
    <property type="entry name" value="AA_permease_2"/>
    <property type="match status" value="1"/>
</dbReference>
<keyword evidence="3 5" id="KW-1133">Transmembrane helix</keyword>
<dbReference type="PANTHER" id="PTHR11785:SF512">
    <property type="entry name" value="SOBREMESA, ISOFORM B"/>
    <property type="match status" value="1"/>
</dbReference>
<feature type="transmembrane region" description="Helical" evidence="5">
    <location>
        <begin position="192"/>
        <end position="217"/>
    </location>
</feature>
<evidence type="ECO:0000256" key="5">
    <source>
        <dbReference type="SAM" id="Phobius"/>
    </source>
</evidence>
<evidence type="ECO:0000313" key="7">
    <source>
        <dbReference type="Proteomes" id="UP000076420"/>
    </source>
</evidence>